<protein>
    <recommendedName>
        <fullName evidence="1">CinA-like protein</fullName>
    </recommendedName>
</protein>
<dbReference type="PANTHER" id="PTHR13939:SF0">
    <property type="entry name" value="NMN AMIDOHYDROLASE-LIKE PROTEIN YFAY"/>
    <property type="match status" value="1"/>
</dbReference>
<dbReference type="InterPro" id="IPR050101">
    <property type="entry name" value="CinA"/>
</dbReference>
<gene>
    <name evidence="3" type="ORF">LX69_02153</name>
</gene>
<dbReference type="InterPro" id="IPR036653">
    <property type="entry name" value="CinA-like_C"/>
</dbReference>
<dbReference type="Gene3D" id="3.40.980.10">
    <property type="entry name" value="MoaB/Mog-like domain"/>
    <property type="match status" value="1"/>
</dbReference>
<dbReference type="InterPro" id="IPR008136">
    <property type="entry name" value="CinA_C"/>
</dbReference>
<dbReference type="NCBIfam" id="TIGR00200">
    <property type="entry name" value="cinA_nterm"/>
    <property type="match status" value="1"/>
</dbReference>
<evidence type="ECO:0000256" key="1">
    <source>
        <dbReference type="HAMAP-Rule" id="MF_00226"/>
    </source>
</evidence>
<dbReference type="Pfam" id="PF02464">
    <property type="entry name" value="CinA"/>
    <property type="match status" value="1"/>
</dbReference>
<keyword evidence="4" id="KW-1185">Reference proteome</keyword>
<dbReference type="Proteomes" id="UP000249239">
    <property type="component" value="Unassembled WGS sequence"/>
</dbReference>
<comment type="similarity">
    <text evidence="1">Belongs to the CinA family.</text>
</comment>
<name>A0A2W7NPX9_9BACT</name>
<dbReference type="InterPro" id="IPR036425">
    <property type="entry name" value="MoaB/Mog-like_dom_sf"/>
</dbReference>
<dbReference type="AlphaFoldDB" id="A0A2W7NPX9"/>
<dbReference type="PIRSF" id="PIRSF006728">
    <property type="entry name" value="CinA"/>
    <property type="match status" value="1"/>
</dbReference>
<dbReference type="InterPro" id="IPR008135">
    <property type="entry name" value="Competence-induced_CinA"/>
</dbReference>
<dbReference type="NCBIfam" id="TIGR00177">
    <property type="entry name" value="molyb_syn"/>
    <property type="match status" value="1"/>
</dbReference>
<dbReference type="SMART" id="SM00852">
    <property type="entry name" value="MoCF_biosynth"/>
    <property type="match status" value="1"/>
</dbReference>
<organism evidence="3 4">
    <name type="scientific">Breznakibacter xylanolyticus</name>
    <dbReference type="NCBI Taxonomy" id="990"/>
    <lineage>
        <taxon>Bacteria</taxon>
        <taxon>Pseudomonadati</taxon>
        <taxon>Bacteroidota</taxon>
        <taxon>Bacteroidia</taxon>
        <taxon>Marinilabiliales</taxon>
        <taxon>Marinilabiliaceae</taxon>
        <taxon>Breznakibacter</taxon>
    </lineage>
</organism>
<feature type="domain" description="MoaB/Mog" evidence="2">
    <location>
        <begin position="4"/>
        <end position="171"/>
    </location>
</feature>
<evidence type="ECO:0000313" key="3">
    <source>
        <dbReference type="EMBL" id="PZX15316.1"/>
    </source>
</evidence>
<dbReference type="InterPro" id="IPR001453">
    <property type="entry name" value="MoaB/Mog_dom"/>
</dbReference>
<comment type="caution">
    <text evidence="3">The sequence shown here is derived from an EMBL/GenBank/DDBJ whole genome shotgun (WGS) entry which is preliminary data.</text>
</comment>
<dbReference type="Gene3D" id="3.30.70.2860">
    <property type="match status" value="1"/>
</dbReference>
<dbReference type="Gene3D" id="3.90.950.20">
    <property type="entry name" value="CinA-like"/>
    <property type="match status" value="1"/>
</dbReference>
<dbReference type="NCBIfam" id="TIGR00199">
    <property type="entry name" value="PncC_domain"/>
    <property type="match status" value="1"/>
</dbReference>
<accession>A0A2W7NPX9</accession>
<reference evidence="3 4" key="1">
    <citation type="submission" date="2018-06" db="EMBL/GenBank/DDBJ databases">
        <title>Genomic Encyclopedia of Archaeal and Bacterial Type Strains, Phase II (KMG-II): from individual species to whole genera.</title>
        <authorList>
            <person name="Goeker M."/>
        </authorList>
    </citation>
    <scope>NUCLEOTIDE SEQUENCE [LARGE SCALE GENOMIC DNA]</scope>
    <source>
        <strain evidence="3 4">DSM 6779</strain>
    </source>
</reference>
<dbReference type="InterPro" id="IPR041424">
    <property type="entry name" value="CinA_KH"/>
</dbReference>
<sequence length="415" mass="45049">MNIEIITIGDEILIGQVVDTNSAWMGTELNKVGFEVSRITSISDDREAIAGALHESLSRVPCVLMTGGLGPTRDDITKHVLCDFFNTRLVFNEQVYSDVETLLKGRVGHINELNRSQAMVPEGCTVIRNPVGTAPVMWFERDGGVVVSMPGVPSEMKHAMIHEVIGRLQQRFHTDHILHKTVHIFQIPEAVLAEMLSDWEDAIPPFIKVAYLPQPGRIRLRLTARGSDAGVMQRAINQAVDALQPIVGRYIFGYDDDSIEKRLGEMLVARGQTLATAESCTGGAIGAAITSVPGSSAYYNGGVVAYGNEVKHEVLGVSTNDLNIYGAVSEPVVSAMARGVQRLMRTHWGVATSGVAGPSGGTPEKPVGTVWIAVCNPQGQVNAQKFAFGPFRDRTVLRSVDMALMMLMNELLDDK</sequence>
<dbReference type="CDD" id="cd00885">
    <property type="entry name" value="cinA"/>
    <property type="match status" value="1"/>
</dbReference>
<dbReference type="HAMAP" id="MF_00226_B">
    <property type="entry name" value="CinA_B"/>
    <property type="match status" value="1"/>
</dbReference>
<dbReference type="NCBIfam" id="NF001813">
    <property type="entry name" value="PRK00549.1"/>
    <property type="match status" value="1"/>
</dbReference>
<evidence type="ECO:0000259" key="2">
    <source>
        <dbReference type="SMART" id="SM00852"/>
    </source>
</evidence>
<dbReference type="SUPFAM" id="SSF142433">
    <property type="entry name" value="CinA-like"/>
    <property type="match status" value="1"/>
</dbReference>
<evidence type="ECO:0000313" key="4">
    <source>
        <dbReference type="Proteomes" id="UP000249239"/>
    </source>
</evidence>
<dbReference type="RefSeq" id="WP_111446000.1">
    <property type="nucleotide sequence ID" value="NZ_QKZK01000016.1"/>
</dbReference>
<dbReference type="OrthoDB" id="9801454at2"/>
<dbReference type="EMBL" id="QKZK01000016">
    <property type="protein sequence ID" value="PZX15316.1"/>
    <property type="molecule type" value="Genomic_DNA"/>
</dbReference>
<dbReference type="PANTHER" id="PTHR13939">
    <property type="entry name" value="NICOTINAMIDE-NUCLEOTIDE AMIDOHYDROLASE PNCC"/>
    <property type="match status" value="1"/>
</dbReference>
<dbReference type="Pfam" id="PF18146">
    <property type="entry name" value="CinA_KH"/>
    <property type="match status" value="1"/>
</dbReference>
<dbReference type="SUPFAM" id="SSF53218">
    <property type="entry name" value="Molybdenum cofactor biosynthesis proteins"/>
    <property type="match status" value="1"/>
</dbReference>
<dbReference type="Pfam" id="PF00994">
    <property type="entry name" value="MoCF_biosynth"/>
    <property type="match status" value="1"/>
</dbReference>
<proteinExistence type="inferred from homology"/>